<dbReference type="EMBL" id="ASRX01000016">
    <property type="protein sequence ID" value="EYF06395.1"/>
    <property type="molecule type" value="Genomic_DNA"/>
</dbReference>
<feature type="transmembrane region" description="Helical" evidence="1">
    <location>
        <begin position="865"/>
        <end position="889"/>
    </location>
</feature>
<dbReference type="GO" id="GO:0042910">
    <property type="term" value="F:xenobiotic transmembrane transporter activity"/>
    <property type="evidence" value="ECO:0007669"/>
    <property type="project" value="TreeGrafter"/>
</dbReference>
<dbReference type="PROSITE" id="PS50156">
    <property type="entry name" value="SSD"/>
    <property type="match status" value="1"/>
</dbReference>
<evidence type="ECO:0000313" key="3">
    <source>
        <dbReference type="EMBL" id="EYF06395.1"/>
    </source>
</evidence>
<dbReference type="AlphaFoldDB" id="A0A017TC61"/>
<dbReference type="PANTHER" id="PTHR32063">
    <property type="match status" value="1"/>
</dbReference>
<feature type="transmembrane region" description="Helical" evidence="1">
    <location>
        <begin position="943"/>
        <end position="960"/>
    </location>
</feature>
<dbReference type="InterPro" id="IPR000731">
    <property type="entry name" value="SSD"/>
</dbReference>
<dbReference type="eggNOG" id="COG0841">
    <property type="taxonomic scope" value="Bacteria"/>
</dbReference>
<keyword evidence="1" id="KW-1133">Transmembrane helix</keyword>
<dbReference type="SUPFAM" id="SSF82866">
    <property type="entry name" value="Multidrug efflux transporter AcrB transmembrane domain"/>
    <property type="match status" value="2"/>
</dbReference>
<dbReference type="Gene3D" id="3.30.70.1440">
    <property type="entry name" value="Multidrug efflux transporter AcrB pore domain"/>
    <property type="match status" value="1"/>
</dbReference>
<evidence type="ECO:0000313" key="4">
    <source>
        <dbReference type="Proteomes" id="UP000019678"/>
    </source>
</evidence>
<dbReference type="Gene3D" id="3.30.70.1430">
    <property type="entry name" value="Multidrug efflux transporter AcrB pore domain"/>
    <property type="match status" value="2"/>
</dbReference>
<feature type="transmembrane region" description="Helical" evidence="1">
    <location>
        <begin position="317"/>
        <end position="336"/>
    </location>
</feature>
<feature type="transmembrane region" description="Helical" evidence="1">
    <location>
        <begin position="415"/>
        <end position="435"/>
    </location>
</feature>
<dbReference type="PRINTS" id="PR00702">
    <property type="entry name" value="ACRIFLAVINRP"/>
</dbReference>
<dbReference type="Pfam" id="PF00873">
    <property type="entry name" value="ACR_tran"/>
    <property type="match status" value="1"/>
</dbReference>
<accession>A0A017TC61</accession>
<dbReference type="STRING" id="1192034.CAP_1925"/>
<feature type="transmembrane region" description="Helical" evidence="1">
    <location>
        <begin position="343"/>
        <end position="363"/>
    </location>
</feature>
<feature type="transmembrane region" description="Helical" evidence="1">
    <location>
        <begin position="447"/>
        <end position="470"/>
    </location>
</feature>
<comment type="caution">
    <text evidence="3">The sequence shown here is derived from an EMBL/GenBank/DDBJ whole genome shotgun (WGS) entry which is preliminary data.</text>
</comment>
<dbReference type="Gene3D" id="3.30.2090.10">
    <property type="entry name" value="Multidrug efflux transporter AcrB TolC docking domain, DN and DC subdomains"/>
    <property type="match status" value="2"/>
</dbReference>
<keyword evidence="1" id="KW-0472">Membrane</keyword>
<protein>
    <submittedName>
        <fullName evidence="3">Acriflavin resistance protein</fullName>
    </submittedName>
</protein>
<reference evidence="3 4" key="1">
    <citation type="submission" date="2013-05" db="EMBL/GenBank/DDBJ databases">
        <title>Genome assembly of Chondromyces apiculatus DSM 436.</title>
        <authorList>
            <person name="Sharma G."/>
            <person name="Khatri I."/>
            <person name="Kaur C."/>
            <person name="Mayilraj S."/>
            <person name="Subramanian S."/>
        </authorList>
    </citation>
    <scope>NUCLEOTIDE SEQUENCE [LARGE SCALE GENOMIC DNA]</scope>
    <source>
        <strain evidence="3 4">DSM 436</strain>
    </source>
</reference>
<evidence type="ECO:0000259" key="2">
    <source>
        <dbReference type="PROSITE" id="PS50156"/>
    </source>
</evidence>
<feature type="transmembrane region" description="Helical" evidence="1">
    <location>
        <begin position="840"/>
        <end position="858"/>
    </location>
</feature>
<dbReference type="GO" id="GO:0005886">
    <property type="term" value="C:plasma membrane"/>
    <property type="evidence" value="ECO:0007669"/>
    <property type="project" value="TreeGrafter"/>
</dbReference>
<feature type="transmembrane region" description="Helical" evidence="1">
    <location>
        <begin position="895"/>
        <end position="914"/>
    </location>
</feature>
<dbReference type="SUPFAM" id="SSF82714">
    <property type="entry name" value="Multidrug efflux transporter AcrB TolC docking domain, DN and DC subdomains"/>
    <property type="match status" value="2"/>
</dbReference>
<dbReference type="PANTHER" id="PTHR32063:SF0">
    <property type="entry name" value="SWARMING MOTILITY PROTEIN SWRC"/>
    <property type="match status" value="1"/>
</dbReference>
<dbReference type="Proteomes" id="UP000019678">
    <property type="component" value="Unassembled WGS sequence"/>
</dbReference>
<organism evidence="3 4">
    <name type="scientific">Chondromyces apiculatus DSM 436</name>
    <dbReference type="NCBI Taxonomy" id="1192034"/>
    <lineage>
        <taxon>Bacteria</taxon>
        <taxon>Pseudomonadati</taxon>
        <taxon>Myxococcota</taxon>
        <taxon>Polyangia</taxon>
        <taxon>Polyangiales</taxon>
        <taxon>Polyangiaceae</taxon>
        <taxon>Chondromyces</taxon>
    </lineage>
</organism>
<name>A0A017TC61_9BACT</name>
<proteinExistence type="predicted"/>
<feature type="transmembrane region" description="Helical" evidence="1">
    <location>
        <begin position="972"/>
        <end position="998"/>
    </location>
</feature>
<dbReference type="Gene3D" id="3.30.70.1320">
    <property type="entry name" value="Multidrug efflux transporter AcrB pore domain like"/>
    <property type="match status" value="1"/>
</dbReference>
<keyword evidence="1" id="KW-0812">Transmembrane</keyword>
<dbReference type="InterPro" id="IPR001036">
    <property type="entry name" value="Acrflvin-R"/>
</dbReference>
<feature type="transmembrane region" description="Helical" evidence="1">
    <location>
        <begin position="369"/>
        <end position="394"/>
    </location>
</feature>
<sequence length="1049" mass="112029">MLMLVIVVLGAAGYFGLGLDQFPNVDVPVVVVTTRLDGAAPEEVEADITDKIESAVNTISGIDELRSTSSQGLSQVIVTFVLERDTDSAVQDVRDKMSTILPELPKGVDPPIVSKVDVGASPVLLIAVRSDKPIREATEIADKKVRRQIESINGVGQVTLIGGQDRQVNLWLDALALRAHRLTATDVQRAVMAQNLTTPGGNIETGPESLTLRVAGRVESLADLGRIVIREEGGHAVRLQDVARVEDGRAEEKTYAALDGQRSVLLSVVKQSGQNTVTVVDAVKKRLDAVQRGLPEGTRIEVVRDNSQVIRTGIDAVLEHLVLGALLAALVVLVFLGSFRSTVIAALAIPISIVGTFAVMWIAGFTLNFLTLLALALAVGIVIDDAIVVLENIVRFIDEKGMKPFPAAVMATREIGPAVMATTLSLMAVFIPVSFMPGIAGRFLRGFGLTMAFAIAVSLFVSFTLTPMLAARWISGHRASADAKPSLLARGVDLFYKPIERAYVSVLGWVMQHRWVMVIACAVTLGSIVPIAKALPSGFLPPDDQAQFEVSLRAPEGTSLTATRLIIERIADDIHRLPGVKSTLVTVGEGERALNVAKVYVMLVDPTERAEDQFALMQRVRTEILVKQPPELRLTAGEVQAISVGGASQASIQMALTGPDLDQLSVYAKRITEELKKVPVAVDVDNTLVDGKPEVRVAIERDRAADLGVQVADVANSLQLLVGGLKVSSYSEGGEEYDVRVRADAQFRVDAEALSLVSVPSSKHGSVPLASVVTMNPDAGPAEIGRLGRRRQLTVMANSAPGVGDSAVQAALDKIIAAQHMPDGYTAQAVGRSKNTASTAAGFVMVIGLAFVFMYLILAAQFESWLHPITILLSLPLTVPFALLSLLLFHETLNMFSALGLLVLFGVVKKNAILQIDHTNHLRKEGMPRLDAILQANKDRLRPILMTTLAFVAGMIPLVNSHGVGSGQNRTMGAIVLGGQSLSLVLTLLAVPVAYSLFDDAGLWLRKVLGGKSEEDKGERELDAMLDAEPGAPMEHVAGIAHVAMEGAE</sequence>
<dbReference type="SUPFAM" id="SSF82693">
    <property type="entry name" value="Multidrug efflux transporter AcrB pore domain, PN1, PN2, PC1 and PC2 subdomains"/>
    <property type="match status" value="3"/>
</dbReference>
<dbReference type="InterPro" id="IPR027463">
    <property type="entry name" value="AcrB_DN_DC_subdom"/>
</dbReference>
<evidence type="ECO:0000256" key="1">
    <source>
        <dbReference type="SAM" id="Phobius"/>
    </source>
</evidence>
<keyword evidence="4" id="KW-1185">Reference proteome</keyword>
<feature type="domain" description="SSD" evidence="2">
    <location>
        <begin position="322"/>
        <end position="472"/>
    </location>
</feature>
<dbReference type="Gene3D" id="1.20.1640.10">
    <property type="entry name" value="Multidrug efflux transporter AcrB transmembrane domain"/>
    <property type="match status" value="2"/>
</dbReference>
<gene>
    <name evidence="3" type="ORF">CAP_1925</name>
</gene>